<keyword evidence="3" id="KW-1185">Reference proteome</keyword>
<proteinExistence type="predicted"/>
<organism evidence="2 3">
    <name type="scientific">Oscillibacter hominis</name>
    <dbReference type="NCBI Taxonomy" id="2763056"/>
    <lineage>
        <taxon>Bacteria</taxon>
        <taxon>Bacillati</taxon>
        <taxon>Bacillota</taxon>
        <taxon>Clostridia</taxon>
        <taxon>Eubacteriales</taxon>
        <taxon>Oscillospiraceae</taxon>
        <taxon>Oscillibacter</taxon>
    </lineage>
</organism>
<protein>
    <recommendedName>
        <fullName evidence="1">HTH cro/C1-type domain-containing protein</fullName>
    </recommendedName>
</protein>
<evidence type="ECO:0000313" key="3">
    <source>
        <dbReference type="Proteomes" id="UP000515960"/>
    </source>
</evidence>
<dbReference type="Gene3D" id="1.10.260.40">
    <property type="entry name" value="lambda repressor-like DNA-binding domains"/>
    <property type="match status" value="1"/>
</dbReference>
<accession>A0A7G9B1K4</accession>
<dbReference type="EMBL" id="CP060490">
    <property type="protein sequence ID" value="QNL43435.1"/>
    <property type="molecule type" value="Genomic_DNA"/>
</dbReference>
<dbReference type="InterPro" id="IPR001387">
    <property type="entry name" value="Cro/C1-type_HTH"/>
</dbReference>
<dbReference type="KEGG" id="ohi:H8790_08000"/>
<dbReference type="PROSITE" id="PS50943">
    <property type="entry name" value="HTH_CROC1"/>
    <property type="match status" value="1"/>
</dbReference>
<dbReference type="AlphaFoldDB" id="A0A7G9B1K4"/>
<evidence type="ECO:0000259" key="1">
    <source>
        <dbReference type="PROSITE" id="PS50943"/>
    </source>
</evidence>
<dbReference type="InterPro" id="IPR010982">
    <property type="entry name" value="Lambda_DNA-bd_dom_sf"/>
</dbReference>
<dbReference type="GO" id="GO:0003677">
    <property type="term" value="F:DNA binding"/>
    <property type="evidence" value="ECO:0007669"/>
    <property type="project" value="InterPro"/>
</dbReference>
<evidence type="ECO:0000313" key="2">
    <source>
        <dbReference type="EMBL" id="QNL43435.1"/>
    </source>
</evidence>
<name>A0A7G9B1K4_9FIRM</name>
<dbReference type="Proteomes" id="UP000515960">
    <property type="component" value="Chromosome"/>
</dbReference>
<feature type="domain" description="HTH cro/C1-type" evidence="1">
    <location>
        <begin position="2"/>
        <end position="22"/>
    </location>
</feature>
<reference evidence="2 3" key="1">
    <citation type="submission" date="2020-08" db="EMBL/GenBank/DDBJ databases">
        <authorList>
            <person name="Liu C."/>
            <person name="Sun Q."/>
        </authorList>
    </citation>
    <scope>NUCLEOTIDE SEQUENCE [LARGE SCALE GENOMIC DNA]</scope>
    <source>
        <strain evidence="2 3">NSJ-62</strain>
    </source>
</reference>
<sequence>MEPTMASLTALSDYFEVSLDYLTGRVPYR</sequence>
<gene>
    <name evidence="2" type="ORF">H8790_08000</name>
</gene>